<proteinExistence type="predicted"/>
<evidence type="ECO:0000313" key="3">
    <source>
        <dbReference type="Proteomes" id="UP001500460"/>
    </source>
</evidence>
<dbReference type="EMBL" id="BAAATK010000002">
    <property type="protein sequence ID" value="GAA2422270.1"/>
    <property type="molecule type" value="Genomic_DNA"/>
</dbReference>
<evidence type="ECO:0000313" key="2">
    <source>
        <dbReference type="EMBL" id="GAA2422270.1"/>
    </source>
</evidence>
<gene>
    <name evidence="2" type="ORF">GCM10010421_05260</name>
</gene>
<organism evidence="2 3">
    <name type="scientific">Streptomyces glaucus</name>
    <dbReference type="NCBI Taxonomy" id="284029"/>
    <lineage>
        <taxon>Bacteria</taxon>
        <taxon>Bacillati</taxon>
        <taxon>Actinomycetota</taxon>
        <taxon>Actinomycetes</taxon>
        <taxon>Kitasatosporales</taxon>
        <taxon>Streptomycetaceae</taxon>
        <taxon>Streptomyces</taxon>
    </lineage>
</organism>
<dbReference type="Gene3D" id="3.40.720.10">
    <property type="entry name" value="Alkaline Phosphatase, subunit A"/>
    <property type="match status" value="1"/>
</dbReference>
<evidence type="ECO:0008006" key="4">
    <source>
        <dbReference type="Google" id="ProtNLM"/>
    </source>
</evidence>
<dbReference type="Pfam" id="PF01663">
    <property type="entry name" value="Phosphodiest"/>
    <property type="match status" value="1"/>
</dbReference>
<dbReference type="InterPro" id="IPR017850">
    <property type="entry name" value="Alkaline_phosphatase_core_sf"/>
</dbReference>
<name>A0ABN3J508_9ACTN</name>
<dbReference type="InterPro" id="IPR002591">
    <property type="entry name" value="Phosphodiest/P_Trfase"/>
</dbReference>
<feature type="region of interest" description="Disordered" evidence="1">
    <location>
        <begin position="1"/>
        <end position="35"/>
    </location>
</feature>
<protein>
    <recommendedName>
        <fullName evidence="4">Type I phosphodiesterase/nucleotide pyrophosphatase</fullName>
    </recommendedName>
</protein>
<keyword evidence="3" id="KW-1185">Reference proteome</keyword>
<accession>A0ABN3J508</accession>
<dbReference type="Proteomes" id="UP001500460">
    <property type="component" value="Unassembled WGS sequence"/>
</dbReference>
<evidence type="ECO:0000256" key="1">
    <source>
        <dbReference type="SAM" id="MobiDB-lite"/>
    </source>
</evidence>
<reference evidence="2 3" key="1">
    <citation type="journal article" date="2019" name="Int. J. Syst. Evol. Microbiol.">
        <title>The Global Catalogue of Microorganisms (GCM) 10K type strain sequencing project: providing services to taxonomists for standard genome sequencing and annotation.</title>
        <authorList>
            <consortium name="The Broad Institute Genomics Platform"/>
            <consortium name="The Broad Institute Genome Sequencing Center for Infectious Disease"/>
            <person name="Wu L."/>
            <person name="Ma J."/>
        </authorList>
    </citation>
    <scope>NUCLEOTIDE SEQUENCE [LARGE SCALE GENOMIC DNA]</scope>
    <source>
        <strain evidence="2 3">JCM 6922</strain>
    </source>
</reference>
<dbReference type="RefSeq" id="WP_344599684.1">
    <property type="nucleotide sequence ID" value="NZ_BAAATK010000002.1"/>
</dbReference>
<sequence>MQSVPGSPQARFPEHPAGGSAPERPGDPVPASPLSVTDFRGELARLMAAAGTVGERPPHTVVFALDGVDLATARRCWPAAETRLMRSVTPTTSSACWLSALTGLDTAAHGVPGVVFADPSGGPGLVDFLSYRGPGLAPDADTVFGDAARLGRRPLALLGDMEHYGSAWRDALLKGAEPVAGHCFYTEGGVYRYRPAAEVFDRVRTAVESALERYGAQEPCLIWCYVEVDQHVHRHGYDRHTTEVLTALDGYARALVARGALVVAHADHGLVPTVHDEALAGLLDQLGQRYGFRMGGAGRMRWLHAAPGTDRAELAAVLQKSLPSDVRVLDADSVFPPGSPARARVGGVVLVAEGERFLTDPGYRYDHGSFAPGETDTPFSVWR</sequence>
<dbReference type="SUPFAM" id="SSF53649">
    <property type="entry name" value="Alkaline phosphatase-like"/>
    <property type="match status" value="1"/>
</dbReference>
<comment type="caution">
    <text evidence="2">The sequence shown here is derived from an EMBL/GenBank/DDBJ whole genome shotgun (WGS) entry which is preliminary data.</text>
</comment>